<dbReference type="AlphaFoldDB" id="G0WC96"/>
<dbReference type="RefSeq" id="XP_003670650.1">
    <property type="nucleotide sequence ID" value="XM_003670602.1"/>
</dbReference>
<dbReference type="HOGENOM" id="CLU_2574423_0_0_1"/>
<sequence length="81" mass="9969">MRDTAHRYSQDTEYRIRDLKIRRQETEEWYSTLMVNQLATKEEKFDPTWDWFQRSHHRCSTHLRSQGTFMTTLETSLIMVI</sequence>
<protein>
    <submittedName>
        <fullName evidence="1">Uncharacterized protein</fullName>
    </submittedName>
</protein>
<reference evidence="1 2" key="1">
    <citation type="journal article" date="2011" name="Proc. Natl. Acad. Sci. U.S.A.">
        <title>Evolutionary erosion of yeast sex chromosomes by mating-type switching accidents.</title>
        <authorList>
            <person name="Gordon J.L."/>
            <person name="Armisen D."/>
            <person name="Proux-Wera E."/>
            <person name="Oheigeartaigh S.S."/>
            <person name="Byrne K.P."/>
            <person name="Wolfe K.H."/>
        </authorList>
    </citation>
    <scope>NUCLEOTIDE SEQUENCE [LARGE SCALE GENOMIC DNA]</scope>
    <source>
        <strain evidence="2">ATCC 10597 / BCRC 20456 / CBS 421 / NBRC 0211 / NRRL Y-12639</strain>
    </source>
</reference>
<evidence type="ECO:0000313" key="1">
    <source>
        <dbReference type="EMBL" id="CCD25407.1"/>
    </source>
</evidence>
<gene>
    <name evidence="1" type="primary">NDAI0F00880</name>
    <name evidence="1" type="ordered locus">NDAI_0F00880</name>
</gene>
<dbReference type="GeneID" id="11499146"/>
<dbReference type="KEGG" id="ndi:NDAI_0F00880"/>
<organism evidence="1 2">
    <name type="scientific">Naumovozyma dairenensis (strain ATCC 10597 / BCRC 20456 / CBS 421 / NBRC 0211 / NRRL Y-12639)</name>
    <name type="common">Saccharomyces dairenensis</name>
    <dbReference type="NCBI Taxonomy" id="1071378"/>
    <lineage>
        <taxon>Eukaryota</taxon>
        <taxon>Fungi</taxon>
        <taxon>Dikarya</taxon>
        <taxon>Ascomycota</taxon>
        <taxon>Saccharomycotina</taxon>
        <taxon>Saccharomycetes</taxon>
        <taxon>Saccharomycetales</taxon>
        <taxon>Saccharomycetaceae</taxon>
        <taxon>Naumovozyma</taxon>
    </lineage>
</organism>
<dbReference type="EMBL" id="HE580272">
    <property type="protein sequence ID" value="CCD25407.1"/>
    <property type="molecule type" value="Genomic_DNA"/>
</dbReference>
<dbReference type="Proteomes" id="UP000000689">
    <property type="component" value="Chromosome 6"/>
</dbReference>
<evidence type="ECO:0000313" key="2">
    <source>
        <dbReference type="Proteomes" id="UP000000689"/>
    </source>
</evidence>
<accession>G0WC96</accession>
<proteinExistence type="predicted"/>
<name>G0WC96_NAUDC</name>
<keyword evidence="2" id="KW-1185">Reference proteome</keyword>